<keyword evidence="2" id="KW-0489">Methyltransferase</keyword>
<comment type="caution">
    <text evidence="2">The sequence shown here is derived from an EMBL/GenBank/DDBJ whole genome shotgun (WGS) entry which is preliminary data.</text>
</comment>
<dbReference type="Proteomes" id="UP001596201">
    <property type="component" value="Unassembled WGS sequence"/>
</dbReference>
<dbReference type="Gene3D" id="3.40.50.150">
    <property type="entry name" value="Vaccinia Virus protein VP39"/>
    <property type="match status" value="1"/>
</dbReference>
<gene>
    <name evidence="2" type="ORF">ACFPJ5_04960</name>
</gene>
<dbReference type="RefSeq" id="WP_227228370.1">
    <property type="nucleotide sequence ID" value="NZ_JAJCVJ010000001.1"/>
</dbReference>
<reference evidence="2 3" key="1">
    <citation type="journal article" date="2019" name="Int. J. Syst. Evol. Microbiol.">
        <title>The Global Catalogue of Microorganisms (GCM) 10K type strain sequencing project: providing services to taxonomists for standard genome sequencing and annotation.</title>
        <authorList>
            <consortium name="The Broad Institute Genomics Platform"/>
            <consortium name="The Broad Institute Genome Sequencing Center for Infectious Disease"/>
            <person name="Wu L."/>
            <person name="Ma J."/>
        </authorList>
    </citation>
    <scope>NUCLEOTIDE SEQUENCE [LARGE SCALE GENOMIC DNA]</scope>
    <source>
        <strain evidence="2 3">CGMCC 1.12237</strain>
    </source>
</reference>
<keyword evidence="3" id="KW-1185">Reference proteome</keyword>
<accession>A0ABD5R8L6</accession>
<sequence length="215" mass="23199">MKRSEVRRAWDSVSETYASSRDPTGSDAALLDDLLAELTDSGIDDPRVLDVGCGDGARTLANLPAGSIGLDFSRAGLDLARETVPDARLLQADMLDIPLRAASVDAITAYHAVFHVSRDDHPTVYREFARVLRPGGRLLLTLPGGRFETVRRGWMGGEMFFSAPGRQATLDQLRDAGFENLRTETVSDPLGSSAEFVFATRADAQEAGDTDTAGR</sequence>
<organism evidence="2 3">
    <name type="scientific">Salinirubrum litoreum</name>
    <dbReference type="NCBI Taxonomy" id="1126234"/>
    <lineage>
        <taxon>Archaea</taxon>
        <taxon>Methanobacteriati</taxon>
        <taxon>Methanobacteriota</taxon>
        <taxon>Stenosarchaea group</taxon>
        <taxon>Halobacteria</taxon>
        <taxon>Halobacteriales</taxon>
        <taxon>Haloferacaceae</taxon>
        <taxon>Salinirubrum</taxon>
    </lineage>
</organism>
<dbReference type="PANTHER" id="PTHR42912">
    <property type="entry name" value="METHYLTRANSFERASE"/>
    <property type="match status" value="1"/>
</dbReference>
<evidence type="ECO:0000259" key="1">
    <source>
        <dbReference type="Pfam" id="PF08241"/>
    </source>
</evidence>
<dbReference type="InterPro" id="IPR013216">
    <property type="entry name" value="Methyltransf_11"/>
</dbReference>
<proteinExistence type="predicted"/>
<dbReference type="CDD" id="cd02440">
    <property type="entry name" value="AdoMet_MTases"/>
    <property type="match status" value="1"/>
</dbReference>
<name>A0ABD5R8L6_9EURY</name>
<dbReference type="SUPFAM" id="SSF53335">
    <property type="entry name" value="S-adenosyl-L-methionine-dependent methyltransferases"/>
    <property type="match status" value="1"/>
</dbReference>
<feature type="domain" description="Methyltransferase type 11" evidence="1">
    <location>
        <begin position="49"/>
        <end position="139"/>
    </location>
</feature>
<keyword evidence="2" id="KW-0808">Transferase</keyword>
<dbReference type="EC" id="2.1.1.-" evidence="2"/>
<protein>
    <submittedName>
        <fullName evidence="2">Class I SAM-dependent methyltransferase</fullName>
        <ecNumber evidence="2">2.1.1.-</ecNumber>
    </submittedName>
</protein>
<dbReference type="InterPro" id="IPR050508">
    <property type="entry name" value="Methyltransf_Superfamily"/>
</dbReference>
<evidence type="ECO:0000313" key="3">
    <source>
        <dbReference type="Proteomes" id="UP001596201"/>
    </source>
</evidence>
<dbReference type="GO" id="GO:0032259">
    <property type="term" value="P:methylation"/>
    <property type="evidence" value="ECO:0007669"/>
    <property type="project" value="UniProtKB-KW"/>
</dbReference>
<dbReference type="Pfam" id="PF08241">
    <property type="entry name" value="Methyltransf_11"/>
    <property type="match status" value="1"/>
</dbReference>
<dbReference type="AlphaFoldDB" id="A0ABD5R8L6"/>
<dbReference type="InterPro" id="IPR029063">
    <property type="entry name" value="SAM-dependent_MTases_sf"/>
</dbReference>
<evidence type="ECO:0000313" key="2">
    <source>
        <dbReference type="EMBL" id="MFC5366278.1"/>
    </source>
</evidence>
<dbReference type="EMBL" id="JBHSKX010000001">
    <property type="protein sequence ID" value="MFC5366278.1"/>
    <property type="molecule type" value="Genomic_DNA"/>
</dbReference>
<dbReference type="GO" id="GO:0008168">
    <property type="term" value="F:methyltransferase activity"/>
    <property type="evidence" value="ECO:0007669"/>
    <property type="project" value="UniProtKB-KW"/>
</dbReference>